<feature type="zinc finger region" description="C3H1-type" evidence="4">
    <location>
        <begin position="357"/>
        <end position="384"/>
    </location>
</feature>
<evidence type="ECO:0000313" key="8">
    <source>
        <dbReference type="Proteomes" id="UP000541610"/>
    </source>
</evidence>
<dbReference type="InterPro" id="IPR052055">
    <property type="entry name" value="Hepadnavirus_pol/RT"/>
</dbReference>
<feature type="domain" description="C3H1-type" evidence="6">
    <location>
        <begin position="357"/>
        <end position="384"/>
    </location>
</feature>
<dbReference type="Proteomes" id="UP000541610">
    <property type="component" value="Unassembled WGS sequence"/>
</dbReference>
<evidence type="ECO:0000256" key="3">
    <source>
        <dbReference type="ARBA" id="ARBA00022833"/>
    </source>
</evidence>
<feature type="compositionally biased region" description="Polar residues" evidence="5">
    <location>
        <begin position="418"/>
        <end position="429"/>
    </location>
</feature>
<feature type="compositionally biased region" description="Low complexity" evidence="5">
    <location>
        <begin position="340"/>
        <end position="354"/>
    </location>
</feature>
<keyword evidence="2 4" id="KW-0863">Zinc-finger</keyword>
<dbReference type="Gene3D" id="3.30.70.270">
    <property type="match status" value="1"/>
</dbReference>
<evidence type="ECO:0000256" key="2">
    <source>
        <dbReference type="ARBA" id="ARBA00022771"/>
    </source>
</evidence>
<dbReference type="SUPFAM" id="SSF90229">
    <property type="entry name" value="CCCH zinc finger"/>
    <property type="match status" value="1"/>
</dbReference>
<sequence>MAQRRDEQQIVQPDQLALGAAAGDDGDNRVENDDGESVVSQEHVVVDADENDGGNVEPRNAEAEAAAEALRNLPYKAAEFLRQNATLSAQRDIASCLVRLGVTNEVLLRDLHGACDEVARELDQPANAVALRSLARHYAADSSARGHKRKRASTEVDEDTLPVLQREFEAIHGMRVPGRYLLGATAFGKLSKKQMVQLSECGMVSRSGQSEDLLLRFNKLTGELSSGVTESRESTADNPSCQSADFFLRLGRWLLTASLLKLASPLEGLLYLTRVAEMGRASGVSYMQSADSELRAELGASSCDEPWGKQLAQGHHDILSRHGQAGKTAIALSRSVTNGRGSSHSSKPSTSRSSSDWRSDDICRLFQRGKCHYGDNCKFRHVKQRFEGRRGKKNGSDVKQEDTGRGRSPPSLGDKSRPASSSALATPSDNECELHAADCLERARKHISESLEQLTFVKDGAFGYTSDSEPPLTAAQKAVGEKIGEIIWAESSANGFTEAFEAVSGTPTAEQVARLEETSQASATKARKRISELLGVEPGKRDNGGRIYCGLLDALVRKLGVPDVALSSILRVGVPIGISKEVPPCPLYPPYDPKRYDPYPASENRNYKSMDHPDVMGAVGRMIAEEVEAGYLRVLDDVQAADPSRTYVSRGAIPKGETYRSGIRVIEDYRRNNINLSCAIPNSTVLPNIVSLRTKVGSLLDRWPHEKYRALKLDLRSAYRAIAVHPAERKHLSFRHVGEDGRQRSYENVTLPFGLACSAYWFVRFATVGQQCITVVVRAFTAALLVAKESSQSGSLTEQGAFPGTGVQYVDDGFWCLASCIYTRASVIICLLWIIIGPEMSFPKLRANVEAETCMGVTVDVSHNASFRLEPKKLDTIVGLLDGLRESERITEKDLSRLAGKLSNWAQLRRYIRPFLQPYFGLLSVLRAKGLWYAKCPRSSEIGVVSGFLKDLALGRQSLRPVGPLRRVSLAKQPTIVVVVDASTEALGGFVTLSLGESAANTTCWFRLELSTSSLGKWCCLLKDSGLPAESRNIVAFELLSACLGLKVAEGRLRRQAGRNGICEHNVAVLTDNESTRAILAKIYAKTPGLAMLMRRMVSTLSNLTDGNFFPMRIATADNKVADDISRGCAKALPPDWERVAVDLEEI</sequence>
<dbReference type="PANTHER" id="PTHR33050">
    <property type="entry name" value="REVERSE TRANSCRIPTASE DOMAIN-CONTAINING PROTEIN"/>
    <property type="match status" value="1"/>
</dbReference>
<dbReference type="InterPro" id="IPR041367">
    <property type="entry name" value="Znf-CCCH_4"/>
</dbReference>
<evidence type="ECO:0000256" key="5">
    <source>
        <dbReference type="SAM" id="MobiDB-lite"/>
    </source>
</evidence>
<dbReference type="Gene3D" id="4.10.1000.10">
    <property type="entry name" value="Zinc finger, CCCH-type"/>
    <property type="match status" value="1"/>
</dbReference>
<dbReference type="PROSITE" id="PS50103">
    <property type="entry name" value="ZF_C3H1"/>
    <property type="match status" value="1"/>
</dbReference>
<dbReference type="InterPro" id="IPR036855">
    <property type="entry name" value="Znf_CCCH_sf"/>
</dbReference>
<organism evidence="7 8">
    <name type="scientific">Perkinsus olseni</name>
    <name type="common">Perkinsus atlanticus</name>
    <dbReference type="NCBI Taxonomy" id="32597"/>
    <lineage>
        <taxon>Eukaryota</taxon>
        <taxon>Sar</taxon>
        <taxon>Alveolata</taxon>
        <taxon>Perkinsozoa</taxon>
        <taxon>Perkinsea</taxon>
        <taxon>Perkinsida</taxon>
        <taxon>Perkinsidae</taxon>
        <taxon>Perkinsus</taxon>
    </lineage>
</organism>
<evidence type="ECO:0000256" key="1">
    <source>
        <dbReference type="ARBA" id="ARBA00022723"/>
    </source>
</evidence>
<reference evidence="7 8" key="1">
    <citation type="submission" date="2020-04" db="EMBL/GenBank/DDBJ databases">
        <title>Perkinsus olseni comparative genomics.</title>
        <authorList>
            <person name="Bogema D.R."/>
        </authorList>
    </citation>
    <scope>NUCLEOTIDE SEQUENCE [LARGE SCALE GENOMIC DNA]</scope>
    <source>
        <strain evidence="7">00978-12</strain>
    </source>
</reference>
<dbReference type="InterPro" id="IPR043502">
    <property type="entry name" value="DNA/RNA_pol_sf"/>
</dbReference>
<dbReference type="EMBL" id="JABANP010000993">
    <property type="protein sequence ID" value="KAF4677303.1"/>
    <property type="molecule type" value="Genomic_DNA"/>
</dbReference>
<dbReference type="AlphaFoldDB" id="A0A7J6N0B5"/>
<dbReference type="Gene3D" id="3.10.10.10">
    <property type="entry name" value="HIV Type 1 Reverse Transcriptase, subunit A, domain 1"/>
    <property type="match status" value="1"/>
</dbReference>
<name>A0A7J6N0B5_PEROL</name>
<evidence type="ECO:0000256" key="4">
    <source>
        <dbReference type="PROSITE-ProRule" id="PRU00723"/>
    </source>
</evidence>
<dbReference type="SMART" id="SM00356">
    <property type="entry name" value="ZnF_C3H1"/>
    <property type="match status" value="1"/>
</dbReference>
<dbReference type="OrthoDB" id="476857at2759"/>
<evidence type="ECO:0000259" key="6">
    <source>
        <dbReference type="PROSITE" id="PS50103"/>
    </source>
</evidence>
<gene>
    <name evidence="7" type="ORF">FOZ60_017448</name>
</gene>
<keyword evidence="3 4" id="KW-0862">Zinc</keyword>
<feature type="compositionally biased region" description="Basic and acidic residues" evidence="5">
    <location>
        <begin position="388"/>
        <end position="405"/>
    </location>
</feature>
<accession>A0A7J6N0B5</accession>
<comment type="caution">
    <text evidence="7">The sequence shown here is derived from an EMBL/GenBank/DDBJ whole genome shotgun (WGS) entry which is preliminary data.</text>
</comment>
<evidence type="ECO:0000313" key="7">
    <source>
        <dbReference type="EMBL" id="KAF4677303.1"/>
    </source>
</evidence>
<dbReference type="GO" id="GO:0008270">
    <property type="term" value="F:zinc ion binding"/>
    <property type="evidence" value="ECO:0007669"/>
    <property type="project" value="UniProtKB-KW"/>
</dbReference>
<feature type="region of interest" description="Disordered" evidence="5">
    <location>
        <begin position="1"/>
        <end position="38"/>
    </location>
</feature>
<proteinExistence type="predicted"/>
<dbReference type="Pfam" id="PF18044">
    <property type="entry name" value="zf-CCCH_4"/>
    <property type="match status" value="1"/>
</dbReference>
<feature type="region of interest" description="Disordered" evidence="5">
    <location>
        <begin position="388"/>
        <end position="429"/>
    </location>
</feature>
<feature type="region of interest" description="Disordered" evidence="5">
    <location>
        <begin position="336"/>
        <end position="357"/>
    </location>
</feature>
<keyword evidence="1 4" id="KW-0479">Metal-binding</keyword>
<protein>
    <recommendedName>
        <fullName evidence="6">C3H1-type domain-containing protein</fullName>
    </recommendedName>
</protein>
<dbReference type="PANTHER" id="PTHR33050:SF7">
    <property type="entry name" value="RIBONUCLEASE H"/>
    <property type="match status" value="1"/>
</dbReference>
<dbReference type="SUPFAM" id="SSF56672">
    <property type="entry name" value="DNA/RNA polymerases"/>
    <property type="match status" value="1"/>
</dbReference>
<dbReference type="InterPro" id="IPR000571">
    <property type="entry name" value="Znf_CCCH"/>
</dbReference>
<dbReference type="InterPro" id="IPR043128">
    <property type="entry name" value="Rev_trsase/Diguanyl_cyclase"/>
</dbReference>